<sequence length="98" mass="11350">MRVYQMKKRGLKPKQNKVNIEQVNIHVTQKQEVKQTTMPSTKGDKCAYLVGLASKYLEHLTGYGHKPHPRQPLSPTEIKFVLNLMQAAIDMRYVENKK</sequence>
<reference evidence="1 2" key="1">
    <citation type="submission" date="2020-04" db="EMBL/GenBank/DDBJ databases">
        <authorList>
            <person name="Hitch T.C.A."/>
            <person name="Wylensek D."/>
            <person name="Clavel T."/>
        </authorList>
    </citation>
    <scope>NUCLEOTIDE SEQUENCE [LARGE SCALE GENOMIC DNA]</scope>
    <source>
        <strain evidence="1 2">WB01_D5_05</strain>
    </source>
</reference>
<accession>A0A848D2G2</accession>
<gene>
    <name evidence="1" type="ORF">HF838_18735</name>
</gene>
<organism evidence="1 2">
    <name type="scientific">Aneurinibacillus aneurinilyticus</name>
    <name type="common">Bacillus aneurinolyticus</name>
    <dbReference type="NCBI Taxonomy" id="1391"/>
    <lineage>
        <taxon>Bacteria</taxon>
        <taxon>Bacillati</taxon>
        <taxon>Bacillota</taxon>
        <taxon>Bacilli</taxon>
        <taxon>Bacillales</taxon>
        <taxon>Paenibacillaceae</taxon>
        <taxon>Aneurinibacillus group</taxon>
        <taxon>Aneurinibacillus</taxon>
    </lineage>
</organism>
<protein>
    <submittedName>
        <fullName evidence="1">Uncharacterized protein</fullName>
    </submittedName>
</protein>
<name>A0A848D2G2_ANEAE</name>
<dbReference type="EMBL" id="JABAGO010000042">
    <property type="protein sequence ID" value="NMF00268.1"/>
    <property type="molecule type" value="Genomic_DNA"/>
</dbReference>
<dbReference type="RefSeq" id="WP_168976063.1">
    <property type="nucleotide sequence ID" value="NZ_JABAGO010000042.1"/>
</dbReference>
<comment type="caution">
    <text evidence="1">The sequence shown here is derived from an EMBL/GenBank/DDBJ whole genome shotgun (WGS) entry which is preliminary data.</text>
</comment>
<proteinExistence type="predicted"/>
<evidence type="ECO:0000313" key="1">
    <source>
        <dbReference type="EMBL" id="NMF00268.1"/>
    </source>
</evidence>
<evidence type="ECO:0000313" key="2">
    <source>
        <dbReference type="Proteomes" id="UP000561326"/>
    </source>
</evidence>
<dbReference type="Proteomes" id="UP000561326">
    <property type="component" value="Unassembled WGS sequence"/>
</dbReference>
<dbReference type="AlphaFoldDB" id="A0A848D2G2"/>